<sequence>MRIKRAERNTGEKSTEEVCPPHGPPQKLDQNYQDETVRKKTERTTKNLVYHPHGTNRKAQRVFCRRKYASTGFSWNLVTKINLINRTRGRVDCHQKPCTIESNYRNILMKKLAIEKVNRDIYRAIRTVTSKYLKKSHMDSYHEEKKRLLFISKHPEIYKNELYGHVGRWNILPDENNPEMARCNPQKRIRCFLDFEIINERKLGRMYIEIYNDFVPIAGENFLRFVRGEKGKGYKNTQLYVIMPGIGLLGGDVDNAFGASPRSAYGKPFASENHLLRFSGPGVIASFTLHPNINFCQFFISFQGLPFLKDQYVVIGRVIKNLRTLQMIEEFGTKTGTPRKPITITNCGIFAKK</sequence>
<keyword evidence="4" id="KW-1185">Reference proteome</keyword>
<feature type="region of interest" description="Disordered" evidence="1">
    <location>
        <begin position="1"/>
        <end position="33"/>
    </location>
</feature>
<accession>A0A9P0HA05</accession>
<dbReference type="AlphaFoldDB" id="A0A9P0HA05"/>
<dbReference type="OrthoDB" id="193499at2759"/>
<dbReference type="InterPro" id="IPR002130">
    <property type="entry name" value="Cyclophilin-type_PPIase_dom"/>
</dbReference>
<dbReference type="GO" id="GO:0005737">
    <property type="term" value="C:cytoplasm"/>
    <property type="evidence" value="ECO:0007669"/>
    <property type="project" value="TreeGrafter"/>
</dbReference>
<reference evidence="3" key="1">
    <citation type="submission" date="2022-01" db="EMBL/GenBank/DDBJ databases">
        <authorList>
            <person name="King R."/>
        </authorList>
    </citation>
    <scope>NUCLEOTIDE SEQUENCE</scope>
</reference>
<dbReference type="PROSITE" id="PS50072">
    <property type="entry name" value="CSA_PPIASE_2"/>
    <property type="match status" value="1"/>
</dbReference>
<dbReference type="Pfam" id="PF00160">
    <property type="entry name" value="Pro_isomerase"/>
    <property type="match status" value="1"/>
</dbReference>
<name>A0A9P0HA05_NEZVI</name>
<dbReference type="PRINTS" id="PR00153">
    <property type="entry name" value="CSAPPISMRASE"/>
</dbReference>
<dbReference type="GO" id="GO:0006457">
    <property type="term" value="P:protein folding"/>
    <property type="evidence" value="ECO:0007669"/>
    <property type="project" value="TreeGrafter"/>
</dbReference>
<dbReference type="Proteomes" id="UP001152798">
    <property type="component" value="Chromosome 4"/>
</dbReference>
<dbReference type="PANTHER" id="PTHR11071:SF561">
    <property type="entry name" value="PEPTIDYL-PROLYL CIS-TRANS ISOMERASE D-RELATED"/>
    <property type="match status" value="1"/>
</dbReference>
<dbReference type="GO" id="GO:0003755">
    <property type="term" value="F:peptidyl-prolyl cis-trans isomerase activity"/>
    <property type="evidence" value="ECO:0007669"/>
    <property type="project" value="InterPro"/>
</dbReference>
<feature type="domain" description="PPIase cyclophilin-type" evidence="2">
    <location>
        <begin position="198"/>
        <end position="349"/>
    </location>
</feature>
<evidence type="ECO:0000259" key="2">
    <source>
        <dbReference type="PROSITE" id="PS50072"/>
    </source>
</evidence>
<evidence type="ECO:0000313" key="4">
    <source>
        <dbReference type="Proteomes" id="UP001152798"/>
    </source>
</evidence>
<dbReference type="Gene3D" id="2.40.100.10">
    <property type="entry name" value="Cyclophilin-like"/>
    <property type="match status" value="1"/>
</dbReference>
<feature type="compositionally biased region" description="Basic and acidic residues" evidence="1">
    <location>
        <begin position="1"/>
        <end position="16"/>
    </location>
</feature>
<dbReference type="InterPro" id="IPR029000">
    <property type="entry name" value="Cyclophilin-like_dom_sf"/>
</dbReference>
<evidence type="ECO:0000256" key="1">
    <source>
        <dbReference type="SAM" id="MobiDB-lite"/>
    </source>
</evidence>
<protein>
    <recommendedName>
        <fullName evidence="2">PPIase cyclophilin-type domain-containing protein</fullName>
    </recommendedName>
</protein>
<organism evidence="3 4">
    <name type="scientific">Nezara viridula</name>
    <name type="common">Southern green stink bug</name>
    <name type="synonym">Cimex viridulus</name>
    <dbReference type="NCBI Taxonomy" id="85310"/>
    <lineage>
        <taxon>Eukaryota</taxon>
        <taxon>Metazoa</taxon>
        <taxon>Ecdysozoa</taxon>
        <taxon>Arthropoda</taxon>
        <taxon>Hexapoda</taxon>
        <taxon>Insecta</taxon>
        <taxon>Pterygota</taxon>
        <taxon>Neoptera</taxon>
        <taxon>Paraneoptera</taxon>
        <taxon>Hemiptera</taxon>
        <taxon>Heteroptera</taxon>
        <taxon>Panheteroptera</taxon>
        <taxon>Pentatomomorpha</taxon>
        <taxon>Pentatomoidea</taxon>
        <taxon>Pentatomidae</taxon>
        <taxon>Pentatominae</taxon>
        <taxon>Nezara</taxon>
    </lineage>
</organism>
<evidence type="ECO:0000313" key="3">
    <source>
        <dbReference type="EMBL" id="CAH1398135.1"/>
    </source>
</evidence>
<dbReference type="GO" id="GO:0016018">
    <property type="term" value="F:cyclosporin A binding"/>
    <property type="evidence" value="ECO:0007669"/>
    <property type="project" value="TreeGrafter"/>
</dbReference>
<dbReference type="EMBL" id="OV725080">
    <property type="protein sequence ID" value="CAH1398135.1"/>
    <property type="molecule type" value="Genomic_DNA"/>
</dbReference>
<dbReference type="PANTHER" id="PTHR11071">
    <property type="entry name" value="PEPTIDYL-PROLYL CIS-TRANS ISOMERASE"/>
    <property type="match status" value="1"/>
</dbReference>
<dbReference type="SUPFAM" id="SSF50891">
    <property type="entry name" value="Cyclophilin-like"/>
    <property type="match status" value="1"/>
</dbReference>
<gene>
    <name evidence="3" type="ORF">NEZAVI_LOCUS7848</name>
</gene>
<proteinExistence type="predicted"/>